<comment type="caution">
    <text evidence="12">The sequence shown here is derived from an EMBL/GenBank/DDBJ whole genome shotgun (WGS) entry which is preliminary data.</text>
</comment>
<reference evidence="12 13" key="1">
    <citation type="submission" date="2019-11" db="EMBL/GenBank/DDBJ databases">
        <title>Pedobacter sp. HMF7056 Genome sequencing and assembly.</title>
        <authorList>
            <person name="Kang H."/>
            <person name="Kim H."/>
            <person name="Joh K."/>
        </authorList>
    </citation>
    <scope>NUCLEOTIDE SEQUENCE [LARGE SCALE GENOMIC DNA]</scope>
    <source>
        <strain evidence="12 13">HMF7056</strain>
    </source>
</reference>
<gene>
    <name evidence="12" type="ORF">GS398_07175</name>
</gene>
<feature type="binding site" description="covalent" evidence="8">
    <location>
        <position position="83"/>
    </location>
    <ligand>
        <name>heme c</name>
        <dbReference type="ChEBI" id="CHEBI:61717"/>
        <label>1</label>
    </ligand>
</feature>
<name>A0A7K1XX32_9SPHI</name>
<feature type="binding site" description="axial binding residue" evidence="9">
    <location>
        <position position="237"/>
    </location>
    <ligand>
        <name>heme c</name>
        <dbReference type="ChEBI" id="CHEBI:61717"/>
        <label>2</label>
    </ligand>
    <ligandPart>
        <name>Fe</name>
        <dbReference type="ChEBI" id="CHEBI:18248"/>
    </ligandPart>
</feature>
<evidence type="ECO:0000256" key="8">
    <source>
        <dbReference type="PIRSR" id="PIRSR000294-1"/>
    </source>
</evidence>
<dbReference type="Proteomes" id="UP000451233">
    <property type="component" value="Unassembled WGS sequence"/>
</dbReference>
<dbReference type="PIRSF" id="PIRSF000294">
    <property type="entry name" value="Cytochrome-c_peroxidase"/>
    <property type="match status" value="1"/>
</dbReference>
<dbReference type="InterPro" id="IPR051395">
    <property type="entry name" value="Cytochrome_c_Peroxidase/MauG"/>
</dbReference>
<dbReference type="PROSITE" id="PS51007">
    <property type="entry name" value="CYTC"/>
    <property type="match status" value="1"/>
</dbReference>
<dbReference type="AlphaFoldDB" id="A0A7K1XX32"/>
<dbReference type="EMBL" id="WVHS01000002">
    <property type="protein sequence ID" value="MXV15076.1"/>
    <property type="molecule type" value="Genomic_DNA"/>
</dbReference>
<comment type="cofactor">
    <cofactor evidence="8">
        <name>heme</name>
        <dbReference type="ChEBI" id="CHEBI:30413"/>
    </cofactor>
    <text evidence="8">Binds 2 heme groups.</text>
</comment>
<evidence type="ECO:0000259" key="11">
    <source>
        <dbReference type="PROSITE" id="PS51007"/>
    </source>
</evidence>
<evidence type="ECO:0000256" key="1">
    <source>
        <dbReference type="ARBA" id="ARBA00004418"/>
    </source>
</evidence>
<feature type="binding site" description="axial binding residue" evidence="9">
    <location>
        <position position="84"/>
    </location>
    <ligand>
        <name>heme c</name>
        <dbReference type="ChEBI" id="CHEBI:61717"/>
        <label>1</label>
    </ligand>
    <ligandPart>
        <name>Fe</name>
        <dbReference type="ChEBI" id="CHEBI:18248"/>
    </ligandPart>
</feature>
<dbReference type="InterPro" id="IPR004852">
    <property type="entry name" value="Di-haem_cyt_c_peroxidsae"/>
</dbReference>
<comment type="PTM">
    <text evidence="8">Binds 2 heme groups per subunit.</text>
</comment>
<dbReference type="RefSeq" id="WP_160906097.1">
    <property type="nucleotide sequence ID" value="NZ_WVHS01000002.1"/>
</dbReference>
<feature type="chain" id="PRO_5029467498" evidence="10">
    <location>
        <begin position="23"/>
        <end position="372"/>
    </location>
</feature>
<dbReference type="GO" id="GO:0004130">
    <property type="term" value="F:cytochrome-c peroxidase activity"/>
    <property type="evidence" value="ECO:0007669"/>
    <property type="project" value="TreeGrafter"/>
</dbReference>
<dbReference type="GO" id="GO:0009055">
    <property type="term" value="F:electron transfer activity"/>
    <property type="evidence" value="ECO:0007669"/>
    <property type="project" value="InterPro"/>
</dbReference>
<feature type="signal peptide" evidence="10">
    <location>
        <begin position="1"/>
        <end position="22"/>
    </location>
</feature>
<feature type="binding site" description="covalent" evidence="8">
    <location>
        <position position="233"/>
    </location>
    <ligand>
        <name>heme c</name>
        <dbReference type="ChEBI" id="CHEBI:61717"/>
        <label>2</label>
    </ligand>
</feature>
<organism evidence="12 13">
    <name type="scientific">Hufsiella ginkgonis</name>
    <dbReference type="NCBI Taxonomy" id="2695274"/>
    <lineage>
        <taxon>Bacteria</taxon>
        <taxon>Pseudomonadati</taxon>
        <taxon>Bacteroidota</taxon>
        <taxon>Sphingobacteriia</taxon>
        <taxon>Sphingobacteriales</taxon>
        <taxon>Sphingobacteriaceae</taxon>
        <taxon>Hufsiella</taxon>
    </lineage>
</organism>
<dbReference type="PANTHER" id="PTHR30600:SF10">
    <property type="entry name" value="BLL6722 PROTEIN"/>
    <property type="match status" value="1"/>
</dbReference>
<keyword evidence="2 8" id="KW-0349">Heme</keyword>
<protein>
    <submittedName>
        <fullName evidence="12">Cytochrome-c peroxidase</fullName>
    </submittedName>
</protein>
<keyword evidence="13" id="KW-1185">Reference proteome</keyword>
<dbReference type="GO" id="GO:0046872">
    <property type="term" value="F:metal ion binding"/>
    <property type="evidence" value="ECO:0007669"/>
    <property type="project" value="UniProtKB-KW"/>
</dbReference>
<proteinExistence type="predicted"/>
<keyword evidence="3 9" id="KW-0479">Metal-binding</keyword>
<dbReference type="InterPro" id="IPR036909">
    <property type="entry name" value="Cyt_c-like_dom_sf"/>
</dbReference>
<dbReference type="SUPFAM" id="SSF46626">
    <property type="entry name" value="Cytochrome c"/>
    <property type="match status" value="2"/>
</dbReference>
<dbReference type="PANTHER" id="PTHR30600">
    <property type="entry name" value="CYTOCHROME C PEROXIDASE-RELATED"/>
    <property type="match status" value="1"/>
</dbReference>
<evidence type="ECO:0000256" key="4">
    <source>
        <dbReference type="ARBA" id="ARBA00022729"/>
    </source>
</evidence>
<sequence length="372" mass="41120">MRDRKKSNVRVVPAILCLAVCAAGFVDGTRPPAPYRLDYPPGFGNRINIPANNPTTQAGVLVGRWLFYEKALSVNNRVSCGSCHVQEKAFSDGLAFSTGVGGTPVARNSMSLANLLWSRRFFWDGRAAGLEQQAVFPLTDPHEMGQSLAISARKISMMPRYALLFKQAYGDVRVTGERIVKAIAQFERTLISANSPYDRYLDGRYRPTAEEQKGLLLFNAAPEPTRAIRGANCARCHGGVKTYMELFHNNGLDSLPGDAGIEKLTGLPGDRGRFKAPTLRNIALTAPYMHDGRFNTLDEVLDHYSEHVKQSPSLSPVFRDASNEPAGRNLALRPEEKKQVIAFLHMLTDSTFTTDPRFSDPRTIPRKPKAAK</sequence>
<keyword evidence="7 9" id="KW-0408">Iron</keyword>
<evidence type="ECO:0000256" key="3">
    <source>
        <dbReference type="ARBA" id="ARBA00022723"/>
    </source>
</evidence>
<evidence type="ECO:0000256" key="9">
    <source>
        <dbReference type="PIRSR" id="PIRSR000294-2"/>
    </source>
</evidence>
<keyword evidence="6" id="KW-0560">Oxidoreductase</keyword>
<comment type="subcellular location">
    <subcellularLocation>
        <location evidence="1">Periplasm</location>
    </subcellularLocation>
</comment>
<evidence type="ECO:0000313" key="12">
    <source>
        <dbReference type="EMBL" id="MXV15076.1"/>
    </source>
</evidence>
<feature type="binding site" description="covalent" evidence="8">
    <location>
        <position position="80"/>
    </location>
    <ligand>
        <name>heme c</name>
        <dbReference type="ChEBI" id="CHEBI:61717"/>
        <label>1</label>
    </ligand>
</feature>
<dbReference type="Pfam" id="PF03150">
    <property type="entry name" value="CCP_MauG"/>
    <property type="match status" value="1"/>
</dbReference>
<keyword evidence="5" id="KW-0574">Periplasm</keyword>
<evidence type="ECO:0000313" key="13">
    <source>
        <dbReference type="Proteomes" id="UP000451233"/>
    </source>
</evidence>
<keyword evidence="4 10" id="KW-0732">Signal</keyword>
<dbReference type="InterPro" id="IPR009056">
    <property type="entry name" value="Cyt_c-like_dom"/>
</dbReference>
<accession>A0A7K1XX32</accession>
<evidence type="ECO:0000256" key="7">
    <source>
        <dbReference type="ARBA" id="ARBA00023004"/>
    </source>
</evidence>
<dbReference type="GO" id="GO:0042597">
    <property type="term" value="C:periplasmic space"/>
    <property type="evidence" value="ECO:0007669"/>
    <property type="project" value="UniProtKB-SubCell"/>
</dbReference>
<dbReference type="InterPro" id="IPR026259">
    <property type="entry name" value="MauG/Cytc_peroxidase"/>
</dbReference>
<evidence type="ECO:0000256" key="10">
    <source>
        <dbReference type="SAM" id="SignalP"/>
    </source>
</evidence>
<keyword evidence="12" id="KW-0575">Peroxidase</keyword>
<evidence type="ECO:0000256" key="5">
    <source>
        <dbReference type="ARBA" id="ARBA00022764"/>
    </source>
</evidence>
<feature type="domain" description="Cytochrome c" evidence="11">
    <location>
        <begin position="209"/>
        <end position="348"/>
    </location>
</feature>
<feature type="binding site" description="covalent" evidence="8">
    <location>
        <position position="236"/>
    </location>
    <ligand>
        <name>heme c</name>
        <dbReference type="ChEBI" id="CHEBI:61717"/>
        <label>2</label>
    </ligand>
</feature>
<dbReference type="GO" id="GO:0020037">
    <property type="term" value="F:heme binding"/>
    <property type="evidence" value="ECO:0007669"/>
    <property type="project" value="InterPro"/>
</dbReference>
<dbReference type="Gene3D" id="1.10.760.10">
    <property type="entry name" value="Cytochrome c-like domain"/>
    <property type="match status" value="2"/>
</dbReference>
<evidence type="ECO:0000256" key="2">
    <source>
        <dbReference type="ARBA" id="ARBA00022617"/>
    </source>
</evidence>
<evidence type="ECO:0000256" key="6">
    <source>
        <dbReference type="ARBA" id="ARBA00023002"/>
    </source>
</evidence>